<organism evidence="2 3">
    <name type="scientific">Actinoalloteichus fjordicus</name>
    <dbReference type="NCBI Taxonomy" id="1612552"/>
    <lineage>
        <taxon>Bacteria</taxon>
        <taxon>Bacillati</taxon>
        <taxon>Actinomycetota</taxon>
        <taxon>Actinomycetes</taxon>
        <taxon>Pseudonocardiales</taxon>
        <taxon>Pseudonocardiaceae</taxon>
        <taxon>Actinoalloteichus</taxon>
    </lineage>
</organism>
<keyword evidence="3" id="KW-1185">Reference proteome</keyword>
<dbReference type="InterPro" id="IPR011008">
    <property type="entry name" value="Dimeric_a/b-barrel"/>
</dbReference>
<dbReference type="SUPFAM" id="SSF54909">
    <property type="entry name" value="Dimeric alpha+beta barrel"/>
    <property type="match status" value="1"/>
</dbReference>
<dbReference type="GO" id="GO:0016491">
    <property type="term" value="F:oxidoreductase activity"/>
    <property type="evidence" value="ECO:0007669"/>
    <property type="project" value="InterPro"/>
</dbReference>
<evidence type="ECO:0000313" key="2">
    <source>
        <dbReference type="EMBL" id="APU12724.1"/>
    </source>
</evidence>
<dbReference type="AlphaFoldDB" id="A0AAC9PQ54"/>
<proteinExistence type="predicted"/>
<feature type="domain" description="EthD" evidence="1">
    <location>
        <begin position="16"/>
        <end position="82"/>
    </location>
</feature>
<dbReference type="Proteomes" id="UP000185511">
    <property type="component" value="Chromosome"/>
</dbReference>
<protein>
    <recommendedName>
        <fullName evidence="1">EthD domain-containing protein</fullName>
    </recommendedName>
</protein>
<evidence type="ECO:0000313" key="3">
    <source>
        <dbReference type="Proteomes" id="UP000185511"/>
    </source>
</evidence>
<dbReference type="KEGG" id="acad:UA74_03210"/>
<dbReference type="Gene3D" id="3.30.70.100">
    <property type="match status" value="1"/>
</dbReference>
<reference evidence="3" key="1">
    <citation type="submission" date="2016-06" db="EMBL/GenBank/DDBJ databases">
        <title>Complete genome sequence of Actinoalloteichus fjordicus DSM 46855 (=ADI127-17), type strain of the new species Actinoalloteichus fjordicus.</title>
        <authorList>
            <person name="Ruckert C."/>
            <person name="Nouioui I."/>
            <person name="Willmese J."/>
            <person name="van Wezel G."/>
            <person name="Klenk H.-P."/>
            <person name="Kalinowski J."/>
            <person name="Zotchev S.B."/>
        </authorList>
    </citation>
    <scope>NUCLEOTIDE SEQUENCE [LARGE SCALE GENOMIC DNA]</scope>
    <source>
        <strain evidence="3">ADI127-7</strain>
    </source>
</reference>
<evidence type="ECO:0000259" key="1">
    <source>
        <dbReference type="Pfam" id="PF07110"/>
    </source>
</evidence>
<dbReference type="RefSeq" id="WP_075763777.1">
    <property type="nucleotide sequence ID" value="NZ_CP016076.1"/>
</dbReference>
<dbReference type="InterPro" id="IPR009799">
    <property type="entry name" value="EthD_dom"/>
</dbReference>
<name>A0AAC9PQ54_9PSEU</name>
<dbReference type="EMBL" id="CP016076">
    <property type="protein sequence ID" value="APU12724.1"/>
    <property type="molecule type" value="Genomic_DNA"/>
</dbReference>
<gene>
    <name evidence="2" type="ORF">UA74_03210</name>
</gene>
<sequence>MIKYIALYRRPTDGGFDDRYFAEHLPLVARTPGLLRTEVARIDRVHLAGFLGDVEPYLIAEMFFASVDEMRAALRSPEWRRAGENLAEIGGIELVTMFSAEVLTEPARES</sequence>
<dbReference type="Pfam" id="PF07110">
    <property type="entry name" value="EthD"/>
    <property type="match status" value="1"/>
</dbReference>
<accession>A0AAC9PQ54</accession>
<dbReference type="NCBIfam" id="TIGR02118">
    <property type="entry name" value="EthD family reductase"/>
    <property type="match status" value="1"/>
</dbReference>